<feature type="compositionally biased region" description="Basic residues" evidence="1">
    <location>
        <begin position="601"/>
        <end position="610"/>
    </location>
</feature>
<comment type="caution">
    <text evidence="3">The sequence shown here is derived from an EMBL/GenBank/DDBJ whole genome shotgun (WGS) entry which is preliminary data.</text>
</comment>
<evidence type="ECO:0000313" key="4">
    <source>
        <dbReference type="Proteomes" id="UP000289738"/>
    </source>
</evidence>
<dbReference type="SUPFAM" id="SSF50249">
    <property type="entry name" value="Nucleic acid-binding proteins"/>
    <property type="match status" value="1"/>
</dbReference>
<evidence type="ECO:0000256" key="1">
    <source>
        <dbReference type="SAM" id="MobiDB-lite"/>
    </source>
</evidence>
<dbReference type="Pfam" id="PF02721">
    <property type="entry name" value="DUF223"/>
    <property type="match status" value="1"/>
</dbReference>
<reference evidence="3 4" key="1">
    <citation type="submission" date="2019-01" db="EMBL/GenBank/DDBJ databases">
        <title>Sequencing of cultivated peanut Arachis hypogaea provides insights into genome evolution and oil improvement.</title>
        <authorList>
            <person name="Chen X."/>
        </authorList>
    </citation>
    <scope>NUCLEOTIDE SEQUENCE [LARGE SCALE GENOMIC DNA]</scope>
    <source>
        <strain evidence="4">cv. Fuhuasheng</strain>
        <tissue evidence="3">Leaves</tissue>
    </source>
</reference>
<dbReference type="Proteomes" id="UP000289738">
    <property type="component" value="Chromosome A02"/>
</dbReference>
<dbReference type="EMBL" id="SDMP01000002">
    <property type="protein sequence ID" value="RYR73635.1"/>
    <property type="molecule type" value="Genomic_DNA"/>
</dbReference>
<accession>A0A445EEF3</accession>
<dbReference type="Gene3D" id="2.40.50.140">
    <property type="entry name" value="Nucleic acid-binding proteins"/>
    <property type="match status" value="3"/>
</dbReference>
<dbReference type="CDD" id="cd04480">
    <property type="entry name" value="RPA1_DBD_A_like"/>
    <property type="match status" value="1"/>
</dbReference>
<evidence type="ECO:0000313" key="3">
    <source>
        <dbReference type="EMBL" id="RYR73635.1"/>
    </source>
</evidence>
<dbReference type="InterPro" id="IPR003871">
    <property type="entry name" value="RFA1B/D_OB_1st"/>
</dbReference>
<organism evidence="3 4">
    <name type="scientific">Arachis hypogaea</name>
    <name type="common">Peanut</name>
    <dbReference type="NCBI Taxonomy" id="3818"/>
    <lineage>
        <taxon>Eukaryota</taxon>
        <taxon>Viridiplantae</taxon>
        <taxon>Streptophyta</taxon>
        <taxon>Embryophyta</taxon>
        <taxon>Tracheophyta</taxon>
        <taxon>Spermatophyta</taxon>
        <taxon>Magnoliopsida</taxon>
        <taxon>eudicotyledons</taxon>
        <taxon>Gunneridae</taxon>
        <taxon>Pentapetalae</taxon>
        <taxon>rosids</taxon>
        <taxon>fabids</taxon>
        <taxon>Fabales</taxon>
        <taxon>Fabaceae</taxon>
        <taxon>Papilionoideae</taxon>
        <taxon>50 kb inversion clade</taxon>
        <taxon>dalbergioids sensu lato</taxon>
        <taxon>Dalbergieae</taxon>
        <taxon>Pterocarpus clade</taxon>
        <taxon>Arachis</taxon>
    </lineage>
</organism>
<keyword evidence="4" id="KW-1185">Reference proteome</keyword>
<feature type="domain" description="Replication protein A 70 kDa DNA-binding subunit B/D first OB fold" evidence="2">
    <location>
        <begin position="233"/>
        <end position="317"/>
    </location>
</feature>
<dbReference type="AlphaFoldDB" id="A0A445EEF3"/>
<feature type="region of interest" description="Disordered" evidence="1">
    <location>
        <begin position="583"/>
        <end position="618"/>
    </location>
</feature>
<dbReference type="InterPro" id="IPR012340">
    <property type="entry name" value="NA-bd_OB-fold"/>
</dbReference>
<protein>
    <recommendedName>
        <fullName evidence="2">Replication protein A 70 kDa DNA-binding subunit B/D first OB fold domain-containing protein</fullName>
    </recommendedName>
</protein>
<evidence type="ECO:0000259" key="2">
    <source>
        <dbReference type="Pfam" id="PF02721"/>
    </source>
</evidence>
<proteinExistence type="predicted"/>
<gene>
    <name evidence="3" type="ORF">Ahy_A02g008073</name>
</gene>
<dbReference type="PANTHER" id="PTHR47165:SF4">
    <property type="entry name" value="OS03G0429900 PROTEIN"/>
    <property type="match status" value="1"/>
</dbReference>
<sequence length="618" mass="71238">MAKIWELPSKFNEKEVQSIKMILQDNKENRMIASISKALVQKWSGLIVQFQIFPLEAFRFRTIVELLNADKIHRNDLRWLVRRTQETWLPVTTKGKETKRMVIVLKDLEHNKIDCILFGKMVDQILLHLEDGTVEPVIVLLQFFKAIRWNGISCMIVYINLCYKNTYLSIFLTNISSCQNAEKTSLQNHFEVSKIHINSQLKEIETFKSKLLSDAPATTSVRISQISSQSRWSVFLVRAWDVPSRFNDKEVMSMELVFQDSKATSIPKPLVKKWKDVIVELQMYMMKNFVVSDNTTHPKVTPDKYIFVFSHRTRVHHIEHPSFPLDAFRLKSFKELLTADKLDDFEFIGKKSFGSAKKILGNLVTSKRVETKRLAIILQDLDNNMISCSLFGKMVDTLLPHLHDGRVEPLILHINDGLKEVVGFRNRLLSGVPEGPIWICASIVSLNVSNDDWFYKSCRKCPKKKVDTPIGNRYECTKCGHTYGSRYRSCSTIELVASPSCFRIRKQLNFAERKLNNLSISKNFDQIYIVIKFCDDEDIIEKNMPKEIAENTSTFVIDGMEEYISTLKCKISGKRTTSLLKTANEGMNENEDEGQLSTNRGGRKGVKRIKANMTQVEH</sequence>
<dbReference type="PANTHER" id="PTHR47165">
    <property type="entry name" value="OS03G0429900 PROTEIN"/>
    <property type="match status" value="1"/>
</dbReference>
<name>A0A445EEF3_ARAHY</name>